<name>A0AA38L2V0_9AGAR</name>
<dbReference type="AlphaFoldDB" id="A0AA38L2V0"/>
<organism evidence="1 2">
    <name type="scientific">Lentinula aff. detonsa</name>
    <dbReference type="NCBI Taxonomy" id="2804958"/>
    <lineage>
        <taxon>Eukaryota</taxon>
        <taxon>Fungi</taxon>
        <taxon>Dikarya</taxon>
        <taxon>Basidiomycota</taxon>
        <taxon>Agaricomycotina</taxon>
        <taxon>Agaricomycetes</taxon>
        <taxon>Agaricomycetidae</taxon>
        <taxon>Agaricales</taxon>
        <taxon>Marasmiineae</taxon>
        <taxon>Omphalotaceae</taxon>
        <taxon>Lentinula</taxon>
    </lineage>
</organism>
<proteinExistence type="predicted"/>
<reference evidence="1" key="1">
    <citation type="submission" date="2022-08" db="EMBL/GenBank/DDBJ databases">
        <authorList>
            <consortium name="DOE Joint Genome Institute"/>
            <person name="Min B."/>
            <person name="Riley R."/>
            <person name="Sierra-Patev S."/>
            <person name="Naranjo-Ortiz M."/>
            <person name="Looney B."/>
            <person name="Konkel Z."/>
            <person name="Slot J.C."/>
            <person name="Sakamoto Y."/>
            <person name="Steenwyk J.L."/>
            <person name="Rokas A."/>
            <person name="Carro J."/>
            <person name="Camarero S."/>
            <person name="Ferreira P."/>
            <person name="Molpeceres G."/>
            <person name="Ruiz-Duenas F.J."/>
            <person name="Serrano A."/>
            <person name="Henrissat B."/>
            <person name="Drula E."/>
            <person name="Hughes K.W."/>
            <person name="Mata J.L."/>
            <person name="Ishikawa N.K."/>
            <person name="Vargas-Isla R."/>
            <person name="Ushijima S."/>
            <person name="Smith C.A."/>
            <person name="Ahrendt S."/>
            <person name="Andreopoulos W."/>
            <person name="He G."/>
            <person name="Labutti K."/>
            <person name="Lipzen A."/>
            <person name="Ng V."/>
            <person name="Sandor L."/>
            <person name="Barry K."/>
            <person name="Martinez A.T."/>
            <person name="Xiao Y."/>
            <person name="Gibbons J.G."/>
            <person name="Terashima K."/>
            <person name="Hibbett D.S."/>
            <person name="Grigoriev I.V."/>
        </authorList>
    </citation>
    <scope>NUCLEOTIDE SEQUENCE</scope>
    <source>
        <strain evidence="1">TFB10291</strain>
    </source>
</reference>
<gene>
    <name evidence="1" type="ORF">GGU10DRAFT_234282</name>
</gene>
<protein>
    <submittedName>
        <fullName evidence="1">Uncharacterized protein</fullName>
    </submittedName>
</protein>
<keyword evidence="2" id="KW-1185">Reference proteome</keyword>
<dbReference type="EMBL" id="MU793472">
    <property type="protein sequence ID" value="KAJ3782497.1"/>
    <property type="molecule type" value="Genomic_DNA"/>
</dbReference>
<sequence>SFPAHITVLYFAAASTTLGITDELVPIPEKGLYLSQLTELLIERHSQSSLNR</sequence>
<feature type="non-terminal residue" evidence="1">
    <location>
        <position position="52"/>
    </location>
</feature>
<evidence type="ECO:0000313" key="1">
    <source>
        <dbReference type="EMBL" id="KAJ3782497.1"/>
    </source>
</evidence>
<accession>A0AA38L2V0</accession>
<evidence type="ECO:0000313" key="2">
    <source>
        <dbReference type="Proteomes" id="UP001163798"/>
    </source>
</evidence>
<feature type="non-terminal residue" evidence="1">
    <location>
        <position position="1"/>
    </location>
</feature>
<dbReference type="Proteomes" id="UP001163798">
    <property type="component" value="Unassembled WGS sequence"/>
</dbReference>
<comment type="caution">
    <text evidence="1">The sequence shown here is derived from an EMBL/GenBank/DDBJ whole genome shotgun (WGS) entry which is preliminary data.</text>
</comment>